<evidence type="ECO:0000256" key="5">
    <source>
        <dbReference type="ARBA" id="ARBA00022692"/>
    </source>
</evidence>
<accession>A0A1D8JF09</accession>
<feature type="transmembrane region" description="Helical" evidence="8">
    <location>
        <begin position="147"/>
        <end position="168"/>
    </location>
</feature>
<comment type="similarity">
    <text evidence="2">Belongs to the amino acid-polyamine-organocation (APC) superfamily. Spore germination protein (SGP) (TC 2.A.3.9) family.</text>
</comment>
<dbReference type="Proteomes" id="UP000185746">
    <property type="component" value="Chromosome"/>
</dbReference>
<feature type="transmembrane region" description="Helical" evidence="8">
    <location>
        <begin position="12"/>
        <end position="35"/>
    </location>
</feature>
<name>A0A1D8JF09_9BACL</name>
<evidence type="ECO:0000256" key="1">
    <source>
        <dbReference type="ARBA" id="ARBA00004141"/>
    </source>
</evidence>
<evidence type="ECO:0000313" key="10">
    <source>
        <dbReference type="Proteomes" id="UP000185746"/>
    </source>
</evidence>
<dbReference type="PANTHER" id="PTHR34975:SF2">
    <property type="entry name" value="SPORE GERMINATION PROTEIN A2"/>
    <property type="match status" value="1"/>
</dbReference>
<sequence length="370" mass="42328">MMKIKDEKIGTREYFSMILLTIGMKVTDSTPAYLFQQGGNATWLMPFFQLIIVGIPFLLLLSLIKKYQRGLVDLIFHLSGRIFGSFICFILFFLLFLAITIRSKSYVSITNTLFYQKTSIVLLTFALLFTSFFIAKRGLKAIANVSWLILPVFQITLLTLLVVVWKDINWLRLFPLAGPGLGTLLKESFNHSFILGEFILLAAFFPYVRTYRNFQLSSLLGLGVTIVKLMVFLATYMMVFDYPSTKRMAYPHQELTRIAEFGPSLTHVEGAFFYFWIFASLFKFAIYLYLLAFFLGGAIQFKKFEKLLVPLVGLLALSSLLPENTYTLTPFRGILFKIGSWITIGLPFLLWTLSKWRGGEQNKETNNATA</sequence>
<dbReference type="KEGG" id="surl:BI350_06860"/>
<dbReference type="PANTHER" id="PTHR34975">
    <property type="entry name" value="SPORE GERMINATION PROTEIN A2"/>
    <property type="match status" value="1"/>
</dbReference>
<dbReference type="RefSeq" id="WP_075527418.1">
    <property type="nucleotide sequence ID" value="NZ_CP017560.1"/>
</dbReference>
<dbReference type="GO" id="GO:0016020">
    <property type="term" value="C:membrane"/>
    <property type="evidence" value="ECO:0007669"/>
    <property type="project" value="UniProtKB-SubCell"/>
</dbReference>
<evidence type="ECO:0000256" key="6">
    <source>
        <dbReference type="ARBA" id="ARBA00022989"/>
    </source>
</evidence>
<comment type="subcellular location">
    <subcellularLocation>
        <location evidence="1">Membrane</location>
        <topology evidence="1">Multi-pass membrane protein</topology>
    </subcellularLocation>
</comment>
<feature type="transmembrane region" description="Helical" evidence="8">
    <location>
        <begin position="113"/>
        <end position="135"/>
    </location>
</feature>
<keyword evidence="4" id="KW-0309">Germination</keyword>
<dbReference type="Pfam" id="PF03845">
    <property type="entry name" value="Spore_permease"/>
    <property type="match status" value="1"/>
</dbReference>
<keyword evidence="5 8" id="KW-0812">Transmembrane</keyword>
<reference evidence="9 10" key="1">
    <citation type="submission" date="2016-09" db="EMBL/GenBank/DDBJ databases">
        <title>Complete genome sequence of the Lysinibacillus sphaericus LMG 22257, a specie of Bacillus with ureolytic activity that can effectively biodeposit calcium carbonate.</title>
        <authorList>
            <person name="Yan W."/>
        </authorList>
    </citation>
    <scope>NUCLEOTIDE SEQUENCE [LARGE SCALE GENOMIC DNA]</scope>
    <source>
        <strain evidence="9 10">LMG 22257</strain>
    </source>
</reference>
<feature type="transmembrane region" description="Helical" evidence="8">
    <location>
        <begin position="334"/>
        <end position="353"/>
    </location>
</feature>
<dbReference type="EMBL" id="CP017560">
    <property type="protein sequence ID" value="AOV07289.1"/>
    <property type="molecule type" value="Genomic_DNA"/>
</dbReference>
<dbReference type="InterPro" id="IPR004761">
    <property type="entry name" value="Spore_GerAB"/>
</dbReference>
<keyword evidence="6 8" id="KW-1133">Transmembrane helix</keyword>
<keyword evidence="7 8" id="KW-0472">Membrane</keyword>
<feature type="transmembrane region" description="Helical" evidence="8">
    <location>
        <begin position="188"/>
        <end position="207"/>
    </location>
</feature>
<feature type="transmembrane region" description="Helical" evidence="8">
    <location>
        <begin position="41"/>
        <end position="61"/>
    </location>
</feature>
<evidence type="ECO:0000256" key="8">
    <source>
        <dbReference type="SAM" id="Phobius"/>
    </source>
</evidence>
<keyword evidence="10" id="KW-1185">Reference proteome</keyword>
<feature type="transmembrane region" description="Helical" evidence="8">
    <location>
        <begin position="307"/>
        <end position="322"/>
    </location>
</feature>
<keyword evidence="3" id="KW-0813">Transport</keyword>
<proteinExistence type="inferred from homology"/>
<feature type="transmembrane region" description="Helical" evidence="8">
    <location>
        <begin position="219"/>
        <end position="239"/>
    </location>
</feature>
<protein>
    <submittedName>
        <fullName evidence="9">Uncharacterized protein</fullName>
    </submittedName>
</protein>
<feature type="transmembrane region" description="Helical" evidence="8">
    <location>
        <begin position="82"/>
        <end position="101"/>
    </location>
</feature>
<evidence type="ECO:0000256" key="3">
    <source>
        <dbReference type="ARBA" id="ARBA00022448"/>
    </source>
</evidence>
<feature type="transmembrane region" description="Helical" evidence="8">
    <location>
        <begin position="273"/>
        <end position="295"/>
    </location>
</feature>
<evidence type="ECO:0000256" key="4">
    <source>
        <dbReference type="ARBA" id="ARBA00022544"/>
    </source>
</evidence>
<dbReference type="GO" id="GO:0009847">
    <property type="term" value="P:spore germination"/>
    <property type="evidence" value="ECO:0007669"/>
    <property type="project" value="InterPro"/>
</dbReference>
<organism evidence="9 10">
    <name type="scientific">Sporosarcina ureilytica</name>
    <dbReference type="NCBI Taxonomy" id="298596"/>
    <lineage>
        <taxon>Bacteria</taxon>
        <taxon>Bacillati</taxon>
        <taxon>Bacillota</taxon>
        <taxon>Bacilli</taxon>
        <taxon>Bacillales</taxon>
        <taxon>Caryophanaceae</taxon>
        <taxon>Sporosarcina</taxon>
    </lineage>
</organism>
<gene>
    <name evidence="9" type="ORF">BI350_06860</name>
</gene>
<dbReference type="AlphaFoldDB" id="A0A1D8JF09"/>
<evidence type="ECO:0000313" key="9">
    <source>
        <dbReference type="EMBL" id="AOV07289.1"/>
    </source>
</evidence>
<evidence type="ECO:0000256" key="2">
    <source>
        <dbReference type="ARBA" id="ARBA00007998"/>
    </source>
</evidence>
<evidence type="ECO:0000256" key="7">
    <source>
        <dbReference type="ARBA" id="ARBA00023136"/>
    </source>
</evidence>